<feature type="domain" description="PDZ" evidence="5">
    <location>
        <begin position="101"/>
        <end position="185"/>
    </location>
</feature>
<dbReference type="InterPro" id="IPR043545">
    <property type="entry name" value="GRIP1/2"/>
</dbReference>
<dbReference type="AlphaFoldDB" id="A0A914UK45"/>
<dbReference type="InterPro" id="IPR036034">
    <property type="entry name" value="PDZ_sf"/>
</dbReference>
<dbReference type="GO" id="GO:0098887">
    <property type="term" value="P:neurotransmitter receptor transport, endosome to postsynaptic membrane"/>
    <property type="evidence" value="ECO:0007669"/>
    <property type="project" value="TreeGrafter"/>
</dbReference>
<protein>
    <submittedName>
        <fullName evidence="7">PDZ domain-containing protein</fullName>
    </submittedName>
</protein>
<dbReference type="Gene3D" id="2.30.42.10">
    <property type="match status" value="3"/>
</dbReference>
<evidence type="ECO:0000256" key="3">
    <source>
        <dbReference type="ARBA" id="ARBA00022737"/>
    </source>
</evidence>
<sequence>MEVVLNSYAKGGFGLILHRQHGFTEASRSPLFISYIERGSPSEKSGVLQVGDRVLAINDYCTANGTAEEANYILRKATSPLTLTVEFDVIETVLPTSGVFTVKLAKRGNNLGIVARSETDGQKGEPVIISDIRTGSVAHRCGSIQPGDRLIAIDNIPLDSCTVEEAMRLLQRSADIVKLRVKKGAAFGGDEVDSAPQTVIYSVELNRRRQPLGITIASTGERGDPVYISQLAPGGLAERTGALHVNDQILAINGESIAGKKVAEAMQLLQNASDIVSLKMARTIDAPFTSPYPAPPNHNNPSLRGSS</sequence>
<keyword evidence="3" id="KW-0677">Repeat</keyword>
<evidence type="ECO:0000256" key="4">
    <source>
        <dbReference type="SAM" id="MobiDB-lite"/>
    </source>
</evidence>
<dbReference type="WBParaSite" id="PSAMB.scaffold1044size36717.g10594.t1">
    <property type="protein sequence ID" value="PSAMB.scaffold1044size36717.g10594.t1"/>
    <property type="gene ID" value="PSAMB.scaffold1044size36717.g10594"/>
</dbReference>
<evidence type="ECO:0000313" key="7">
    <source>
        <dbReference type="WBParaSite" id="PSAMB.scaffold1044size36717.g10594.t1"/>
    </source>
</evidence>
<comment type="subcellular location">
    <subcellularLocation>
        <location evidence="1">Cytoplasm</location>
    </subcellularLocation>
</comment>
<dbReference type="SUPFAM" id="SSF50156">
    <property type="entry name" value="PDZ domain-like"/>
    <property type="match status" value="3"/>
</dbReference>
<dbReference type="SMART" id="SM00228">
    <property type="entry name" value="PDZ"/>
    <property type="match status" value="3"/>
</dbReference>
<evidence type="ECO:0000259" key="5">
    <source>
        <dbReference type="PROSITE" id="PS50106"/>
    </source>
</evidence>
<dbReference type="PROSITE" id="PS50106">
    <property type="entry name" value="PDZ"/>
    <property type="match status" value="3"/>
</dbReference>
<dbReference type="Pfam" id="PF00595">
    <property type="entry name" value="PDZ"/>
    <property type="match status" value="3"/>
</dbReference>
<reference evidence="7" key="1">
    <citation type="submission" date="2022-11" db="UniProtKB">
        <authorList>
            <consortium name="WormBaseParasite"/>
        </authorList>
    </citation>
    <scope>IDENTIFICATION</scope>
</reference>
<feature type="domain" description="PDZ" evidence="5">
    <location>
        <begin position="202"/>
        <end position="284"/>
    </location>
</feature>
<proteinExistence type="predicted"/>
<feature type="region of interest" description="Disordered" evidence="4">
    <location>
        <begin position="288"/>
        <end position="307"/>
    </location>
</feature>
<evidence type="ECO:0000256" key="1">
    <source>
        <dbReference type="ARBA" id="ARBA00004496"/>
    </source>
</evidence>
<dbReference type="PANTHER" id="PTHR46227">
    <property type="entry name" value="GLUTAMATE RECEPTOR-INTERACTING PROTEIN GRIP"/>
    <property type="match status" value="1"/>
</dbReference>
<evidence type="ECO:0000313" key="6">
    <source>
        <dbReference type="Proteomes" id="UP000887566"/>
    </source>
</evidence>
<name>A0A914UK45_9BILA</name>
<keyword evidence="6" id="KW-1185">Reference proteome</keyword>
<evidence type="ECO:0000256" key="2">
    <source>
        <dbReference type="ARBA" id="ARBA00022490"/>
    </source>
</evidence>
<dbReference type="PANTHER" id="PTHR46227:SF2">
    <property type="entry name" value="FI03335P"/>
    <property type="match status" value="1"/>
</dbReference>
<dbReference type="InterPro" id="IPR001478">
    <property type="entry name" value="PDZ"/>
</dbReference>
<keyword evidence="2" id="KW-0963">Cytoplasm</keyword>
<feature type="domain" description="PDZ" evidence="5">
    <location>
        <begin position="2"/>
        <end position="89"/>
    </location>
</feature>
<dbReference type="GO" id="GO:0005737">
    <property type="term" value="C:cytoplasm"/>
    <property type="evidence" value="ECO:0007669"/>
    <property type="project" value="UniProtKB-SubCell"/>
</dbReference>
<accession>A0A914UK45</accession>
<organism evidence="6 7">
    <name type="scientific">Plectus sambesii</name>
    <dbReference type="NCBI Taxonomy" id="2011161"/>
    <lineage>
        <taxon>Eukaryota</taxon>
        <taxon>Metazoa</taxon>
        <taxon>Ecdysozoa</taxon>
        <taxon>Nematoda</taxon>
        <taxon>Chromadorea</taxon>
        <taxon>Plectida</taxon>
        <taxon>Plectina</taxon>
        <taxon>Plectoidea</taxon>
        <taxon>Plectidae</taxon>
        <taxon>Plectus</taxon>
    </lineage>
</organism>
<dbReference type="Proteomes" id="UP000887566">
    <property type="component" value="Unplaced"/>
</dbReference>